<proteinExistence type="predicted"/>
<reference evidence="1 2" key="1">
    <citation type="submission" date="2017-06" db="EMBL/GenBank/DDBJ databases">
        <title>Aedes aegypti genome working group (AGWG) sequencing and assembly.</title>
        <authorList>
            <consortium name="Aedes aegypti Genome Working Group (AGWG)"/>
            <person name="Matthews B.J."/>
        </authorList>
    </citation>
    <scope>NUCLEOTIDE SEQUENCE [LARGE SCALE GENOMIC DNA]</scope>
    <source>
        <strain evidence="1 2">LVP_AGWG</strain>
    </source>
</reference>
<gene>
    <name evidence="1" type="primary">23687779</name>
</gene>
<protein>
    <submittedName>
        <fullName evidence="1">Uncharacterized protein</fullName>
    </submittedName>
</protein>
<keyword evidence="2" id="KW-1185">Reference proteome</keyword>
<dbReference type="EnsemblMetazoa" id="AAEL017359-RB">
    <property type="protein sequence ID" value="AAEL017359-PB"/>
    <property type="gene ID" value="AAEL017359"/>
</dbReference>
<reference evidence="1" key="2">
    <citation type="submission" date="2020-05" db="UniProtKB">
        <authorList>
            <consortium name="EnsemblMetazoa"/>
        </authorList>
    </citation>
    <scope>IDENTIFICATION</scope>
    <source>
        <strain evidence="1">LVP_AGWG</strain>
    </source>
</reference>
<evidence type="ECO:0000313" key="1">
    <source>
        <dbReference type="EnsemblMetazoa" id="AAEL017359-PB"/>
    </source>
</evidence>
<dbReference type="AlphaFoldDB" id="A0A6I8TR26"/>
<name>A0A6I8TR26_AEDAE</name>
<organism evidence="1 2">
    <name type="scientific">Aedes aegypti</name>
    <name type="common">Yellowfever mosquito</name>
    <name type="synonym">Culex aegypti</name>
    <dbReference type="NCBI Taxonomy" id="7159"/>
    <lineage>
        <taxon>Eukaryota</taxon>
        <taxon>Metazoa</taxon>
        <taxon>Ecdysozoa</taxon>
        <taxon>Arthropoda</taxon>
        <taxon>Hexapoda</taxon>
        <taxon>Insecta</taxon>
        <taxon>Pterygota</taxon>
        <taxon>Neoptera</taxon>
        <taxon>Endopterygota</taxon>
        <taxon>Diptera</taxon>
        <taxon>Nematocera</taxon>
        <taxon>Culicoidea</taxon>
        <taxon>Culicidae</taxon>
        <taxon>Culicinae</taxon>
        <taxon>Aedini</taxon>
        <taxon>Aedes</taxon>
        <taxon>Stegomyia</taxon>
    </lineage>
</organism>
<evidence type="ECO:0000313" key="2">
    <source>
        <dbReference type="Proteomes" id="UP000008820"/>
    </source>
</evidence>
<accession>A0A6I8TR26</accession>
<dbReference type="InParanoid" id="A0A6I8TR26"/>
<dbReference type="Proteomes" id="UP000008820">
    <property type="component" value="Chromosome 2"/>
</dbReference>
<sequence length="318" mass="34651">MADPPYTARNVSMVITSSLITDYTSPLRNISSILSMLGTLMSTIAKEKQATIMQRLNLNETVDTSLKNLIQVVTNLNRTNYGVYSSVIRASDNSLKSINQTYAAVLSKASNFNNGNMTNLINFLANTSTVASGALDEIQNNTASFTLNLAYALGNQTTNISQSIYNGIRNVSDTASTSDSIYARICERKYAAMFQQSGLSPSRLNFCLQSEGASLSSFAQLVIPAMFADIFRWVGPQVLRINMCSVANGTCSVGAFNAFSDFSSRMSTKYDLMRRAVLAEQDLALYRATSCIDAVSNDIQDLAIIIQDKFVNCMTTGN</sequence>
<dbReference type="OrthoDB" id="7737232at2759"/>